<dbReference type="GO" id="GO:0005634">
    <property type="term" value="C:nucleus"/>
    <property type="evidence" value="ECO:0007669"/>
    <property type="project" value="UniProtKB-SubCell"/>
</dbReference>
<feature type="region of interest" description="Disordered" evidence="3">
    <location>
        <begin position="726"/>
        <end position="756"/>
    </location>
</feature>
<feature type="compositionally biased region" description="Basic residues" evidence="3">
    <location>
        <begin position="507"/>
        <end position="520"/>
    </location>
</feature>
<feature type="region of interest" description="Disordered" evidence="3">
    <location>
        <begin position="491"/>
        <end position="535"/>
    </location>
</feature>
<feature type="region of interest" description="Disordered" evidence="3">
    <location>
        <begin position="194"/>
        <end position="232"/>
    </location>
</feature>
<gene>
    <name evidence="5" type="ORF">HOLleu_19818</name>
</gene>
<comment type="subcellular location">
    <subcellularLocation>
        <location evidence="1">Nucleus</location>
    </subcellularLocation>
</comment>
<dbReference type="AlphaFoldDB" id="A0A9Q1BYX2"/>
<proteinExistence type="predicted"/>
<feature type="compositionally biased region" description="Polar residues" evidence="3">
    <location>
        <begin position="96"/>
        <end position="113"/>
    </location>
</feature>
<dbReference type="OrthoDB" id="10038011at2759"/>
<dbReference type="Proteomes" id="UP001152320">
    <property type="component" value="Chromosome 9"/>
</dbReference>
<feature type="region of interest" description="Disordered" evidence="3">
    <location>
        <begin position="652"/>
        <end position="671"/>
    </location>
</feature>
<reference evidence="5" key="1">
    <citation type="submission" date="2021-10" db="EMBL/GenBank/DDBJ databases">
        <title>Tropical sea cucumber genome reveals ecological adaptation and Cuvierian tubules defense mechanism.</title>
        <authorList>
            <person name="Chen T."/>
        </authorList>
    </citation>
    <scope>NUCLEOTIDE SEQUENCE</scope>
    <source>
        <strain evidence="5">Nanhai2018</strain>
        <tissue evidence="5">Muscle</tissue>
    </source>
</reference>
<comment type="caution">
    <text evidence="5">The sequence shown here is derived from an EMBL/GenBank/DDBJ whole genome shotgun (WGS) entry which is preliminary data.</text>
</comment>
<feature type="compositionally biased region" description="Polar residues" evidence="3">
    <location>
        <begin position="737"/>
        <end position="756"/>
    </location>
</feature>
<feature type="compositionally biased region" description="Polar residues" evidence="3">
    <location>
        <begin position="965"/>
        <end position="978"/>
    </location>
</feature>
<organism evidence="5 6">
    <name type="scientific">Holothuria leucospilota</name>
    <name type="common">Black long sea cucumber</name>
    <name type="synonym">Mertensiothuria leucospilota</name>
    <dbReference type="NCBI Taxonomy" id="206669"/>
    <lineage>
        <taxon>Eukaryota</taxon>
        <taxon>Metazoa</taxon>
        <taxon>Echinodermata</taxon>
        <taxon>Eleutherozoa</taxon>
        <taxon>Echinozoa</taxon>
        <taxon>Holothuroidea</taxon>
        <taxon>Aspidochirotacea</taxon>
        <taxon>Aspidochirotida</taxon>
        <taxon>Holothuriidae</taxon>
        <taxon>Holothuria</taxon>
    </lineage>
</organism>
<protein>
    <submittedName>
        <fullName evidence="5">INO80 complex subunit D-B</fullName>
    </submittedName>
</protein>
<feature type="region of interest" description="Disordered" evidence="3">
    <location>
        <begin position="693"/>
        <end position="714"/>
    </location>
</feature>
<feature type="compositionally biased region" description="Polar residues" evidence="3">
    <location>
        <begin position="195"/>
        <end position="205"/>
    </location>
</feature>
<feature type="region of interest" description="Disordered" evidence="3">
    <location>
        <begin position="542"/>
        <end position="561"/>
    </location>
</feature>
<dbReference type="InterPro" id="IPR025927">
    <property type="entry name" value="Znf_KANL2-like"/>
</dbReference>
<feature type="region of interest" description="Disordered" evidence="3">
    <location>
        <begin position="965"/>
        <end position="985"/>
    </location>
</feature>
<feature type="compositionally biased region" description="Polar residues" evidence="3">
    <location>
        <begin position="214"/>
        <end position="230"/>
    </location>
</feature>
<evidence type="ECO:0000259" key="4">
    <source>
        <dbReference type="Pfam" id="PF13891"/>
    </source>
</evidence>
<feature type="compositionally biased region" description="Basic residues" evidence="3">
    <location>
        <begin position="116"/>
        <end position="136"/>
    </location>
</feature>
<feature type="region of interest" description="Disordered" evidence="3">
    <location>
        <begin position="817"/>
        <end position="838"/>
    </location>
</feature>
<dbReference type="PANTHER" id="PTHR16198:SF2">
    <property type="entry name" value="INO80 COMPLEX SUBUNIT D"/>
    <property type="match status" value="1"/>
</dbReference>
<feature type="compositionally biased region" description="Polar residues" evidence="3">
    <location>
        <begin position="542"/>
        <end position="555"/>
    </location>
</feature>
<keyword evidence="2" id="KW-0539">Nucleus</keyword>
<dbReference type="EMBL" id="JAIZAY010000009">
    <property type="protein sequence ID" value="KAJ8035973.1"/>
    <property type="molecule type" value="Genomic_DNA"/>
</dbReference>
<feature type="domain" description="KANL2-like probable zinc-finger" evidence="4">
    <location>
        <begin position="420"/>
        <end position="483"/>
    </location>
</feature>
<name>A0A9Q1BYX2_HOLLE</name>
<evidence type="ECO:0000256" key="2">
    <source>
        <dbReference type="ARBA" id="ARBA00023242"/>
    </source>
</evidence>
<feature type="domain" description="KANL2-like probable zinc-finger" evidence="4">
    <location>
        <begin position="17"/>
        <end position="78"/>
    </location>
</feature>
<evidence type="ECO:0000313" key="5">
    <source>
        <dbReference type="EMBL" id="KAJ8035973.1"/>
    </source>
</evidence>
<feature type="region of interest" description="Disordered" evidence="3">
    <location>
        <begin position="85"/>
        <end position="152"/>
    </location>
</feature>
<feature type="compositionally biased region" description="Acidic residues" evidence="3">
    <location>
        <begin position="656"/>
        <end position="671"/>
    </location>
</feature>
<dbReference type="PANTHER" id="PTHR16198">
    <property type="match status" value="1"/>
</dbReference>
<accession>A0A9Q1BYX2</accession>
<evidence type="ECO:0000313" key="6">
    <source>
        <dbReference type="Proteomes" id="UP001152320"/>
    </source>
</evidence>
<dbReference type="Pfam" id="PF13891">
    <property type="entry name" value="zf-C3HC3H_KANSL2"/>
    <property type="match status" value="2"/>
</dbReference>
<evidence type="ECO:0000256" key="1">
    <source>
        <dbReference type="ARBA" id="ARBA00004123"/>
    </source>
</evidence>
<feature type="compositionally biased region" description="Basic and acidic residues" evidence="3">
    <location>
        <begin position="137"/>
        <end position="152"/>
    </location>
</feature>
<sequence>MYEGKNIHLSEDNKLLCSFSAKQCKQRRINGFGFCIRHVLEDKSAPFRQCAFVAKYNRLQCTNAIPISEQREYCNSHMQVLGLVPKRSKKRKRASEQTTPTVTESEALTSSDPSKSKSKHKKKKKKKRKREKHKSKNKDDLSSNKGKLADKESTVDFSHLSAFLPNGSNTLPVDIIRNLNSKIGSILPNDKSVTKLKSSAKNSKVNQRKEPDNQNKLQKLSGKDNSTSERTLNDKICEPEQSDKLGPDHFSELRAFSQLNTHELLVKEKPSKAKTLFHEKINTSSVDSLRSFLQERENQRQDLYPLGLEYSDSEDSESDGDFLWRHRYQWSSHASKRKLSINGATERSQSLCSSLRHNCQKLKYLQRCDRYNQKSRKDLSKRIIQSARAHPFGTTVSLLRSFDRPLERPTLPNRTERICCSKENGEDCQEEVVPFARHCFRHILEDENQMLFYQCAAEFPGGLRCIEPCFDVINEHPLCIEHAKTMRVEPKLKKPKKKTKPFALTKPFRKRRNHQKKNVRPQKPIPPAEPIKGFTSLPSFSTKFTASQTSPSPTKLDSAGDIADKEMSDILDRNLGLSLADADLNMVNGDEASLDSNGEEEDLSKLLPNINEIFGGKNGDVLYTKEDADVLEKLFEVSEQIKLDMDVATVDGDRTQDDEDTGIGDVVGDDLPSDLQSAANKLMEDMRGQETQQNGDVILPPNTVPSTSSAPSVQPPVANQAILNALAGPTPCPPNSFSPSSMQTGQEPSSSQSLNTAYMPNSMFSMNPASAMLHMAAMSQQIGLTPGMPSPHGQLPRVPAPAMSPHNPHLVNNLPQHSPQSHVAGQNDSSLLQGGGANQTTVLPSFRQIWNTSPLSQNILNRSTMANGLSPHSTSLDASGNNQMVFQNQISNTAANFLQRHPFPPGITGLDPTQMMKAVASIASMNGTSVTQPHVTSPGQFTSLQQALLGTPRLNNPQLIPMQTTSPIMSVNNGSNVHNVPPPKT</sequence>
<evidence type="ECO:0000256" key="3">
    <source>
        <dbReference type="SAM" id="MobiDB-lite"/>
    </source>
</evidence>
<keyword evidence="6" id="KW-1185">Reference proteome</keyword>